<dbReference type="InterPro" id="IPR007248">
    <property type="entry name" value="Mpv17_PMP22"/>
</dbReference>
<evidence type="ECO:0000313" key="11">
    <source>
        <dbReference type="EMBL" id="TPX50932.1"/>
    </source>
</evidence>
<dbReference type="Pfam" id="PF04117">
    <property type="entry name" value="Mpv17_PMP22"/>
    <property type="match status" value="1"/>
</dbReference>
<evidence type="ECO:0000256" key="5">
    <source>
        <dbReference type="ARBA" id="ARBA00023136"/>
    </source>
</evidence>
<feature type="transmembrane region" description="Helical" evidence="9">
    <location>
        <begin position="82"/>
        <end position="103"/>
    </location>
</feature>
<dbReference type="OrthoDB" id="9909019at2759"/>
<comment type="caution">
    <text evidence="11">The sequence shown here is derived from an EMBL/GenBank/DDBJ whole genome shotgun (WGS) entry which is preliminary data.</text>
</comment>
<keyword evidence="5 9" id="KW-0472">Membrane</keyword>
<evidence type="ECO:0000256" key="9">
    <source>
        <dbReference type="RuleBase" id="RU079119"/>
    </source>
</evidence>
<gene>
    <name evidence="11" type="ORF">CcCBS67573_g10062</name>
</gene>
<organism evidence="11 12">
    <name type="scientific">Chytriomyces confervae</name>
    <dbReference type="NCBI Taxonomy" id="246404"/>
    <lineage>
        <taxon>Eukaryota</taxon>
        <taxon>Fungi</taxon>
        <taxon>Fungi incertae sedis</taxon>
        <taxon>Chytridiomycota</taxon>
        <taxon>Chytridiomycota incertae sedis</taxon>
        <taxon>Chytridiomycetes</taxon>
        <taxon>Chytridiales</taxon>
        <taxon>Chytriomycetaceae</taxon>
        <taxon>Chytriomyces</taxon>
    </lineage>
</organism>
<keyword evidence="12" id="KW-1185">Reference proteome</keyword>
<protein>
    <recommendedName>
        <fullName evidence="9">Palmitoyltransferase</fullName>
        <ecNumber evidence="9">2.3.1.225</ecNumber>
    </recommendedName>
</protein>
<dbReference type="PROSITE" id="PS50216">
    <property type="entry name" value="DHHC"/>
    <property type="match status" value="1"/>
</dbReference>
<comment type="subcellular location">
    <subcellularLocation>
        <location evidence="1">Membrane</location>
        <topology evidence="1">Multi-pass membrane protein</topology>
    </subcellularLocation>
</comment>
<comment type="catalytic activity">
    <reaction evidence="8 9">
        <text>L-cysteinyl-[protein] + hexadecanoyl-CoA = S-hexadecanoyl-L-cysteinyl-[protein] + CoA</text>
        <dbReference type="Rhea" id="RHEA:36683"/>
        <dbReference type="Rhea" id="RHEA-COMP:10131"/>
        <dbReference type="Rhea" id="RHEA-COMP:11032"/>
        <dbReference type="ChEBI" id="CHEBI:29950"/>
        <dbReference type="ChEBI" id="CHEBI:57287"/>
        <dbReference type="ChEBI" id="CHEBI:57379"/>
        <dbReference type="ChEBI" id="CHEBI:74151"/>
        <dbReference type="EC" id="2.3.1.225"/>
    </reaction>
</comment>
<evidence type="ECO:0000313" key="12">
    <source>
        <dbReference type="Proteomes" id="UP000320333"/>
    </source>
</evidence>
<evidence type="ECO:0000256" key="7">
    <source>
        <dbReference type="ARBA" id="ARBA00023288"/>
    </source>
</evidence>
<dbReference type="InterPro" id="IPR001594">
    <property type="entry name" value="Palmitoyltrfase_DHHC"/>
</dbReference>
<dbReference type="GO" id="GO:0019706">
    <property type="term" value="F:protein-cysteine S-palmitoyltransferase activity"/>
    <property type="evidence" value="ECO:0007669"/>
    <property type="project" value="UniProtKB-EC"/>
</dbReference>
<dbReference type="EMBL" id="QEAP01001147">
    <property type="protein sequence ID" value="TPX50932.1"/>
    <property type="molecule type" value="Genomic_DNA"/>
</dbReference>
<keyword evidence="6" id="KW-0564">Palmitate</keyword>
<keyword evidence="3 9" id="KW-0812">Transmembrane</keyword>
<keyword evidence="7" id="KW-0449">Lipoprotein</keyword>
<evidence type="ECO:0000256" key="8">
    <source>
        <dbReference type="ARBA" id="ARBA00048048"/>
    </source>
</evidence>
<sequence length="548" mass="60648">MGSGSALFWRSDCYKKTPKAQQESLNDLQKLIFETRRMSQAQSQQRLPLFVCSSAAHSQARFEHKDASDRSWRRLHGFTRPFTAIFVAFWISWVLLALSLFGLMTRFLPDPFGWFVHWILALVALAQISFFATAALVDTESHTVRDARELHGVARDLKFIKRTGHAIIHPTTFKCGICNVVVSRDTFHCRQCNKCVDDFDHHCAWLNACVGKHNYGWFIATVSLGGLLMPVYTGLAAYAISIFFRDNARYTAIVSQLVGVSLRGMPETVLAYLFLQCLVGLIISVGVLALLWFHVKITILGITTLGFIKAEEQQKKTGKIDASLHNLSASRKVLSIIKARTSLSRVGKNNESVSINMSKPSAASASVATQSPPISVANTSDCPPITSNPSIDTGDILAQQAVERKGLSNHDVSRTLRLASFGGLIAGPAIALWYPFLQRTVAFKSEWQSVVARVALDQTVFAPTFIGIFITSTTLMNGHSLADVKVRLNDGYREAVVNNWKLWPAVQIVNFAFVPLLYRSLVVNSIATGWNTYLSLLTSRLDGSSKSE</sequence>
<dbReference type="Proteomes" id="UP000320333">
    <property type="component" value="Unassembled WGS sequence"/>
</dbReference>
<feature type="domain" description="Palmitoyltransferase DHHC" evidence="10">
    <location>
        <begin position="174"/>
        <end position="309"/>
    </location>
</feature>
<reference evidence="11 12" key="1">
    <citation type="journal article" date="2019" name="Sci. Rep.">
        <title>Comparative genomics of chytrid fungi reveal insights into the obligate biotrophic and pathogenic lifestyle of Synchytrium endobioticum.</title>
        <authorList>
            <person name="van de Vossenberg B.T.L.H."/>
            <person name="Warris S."/>
            <person name="Nguyen H.D.T."/>
            <person name="van Gent-Pelzer M.P.E."/>
            <person name="Joly D.L."/>
            <person name="van de Geest H.C."/>
            <person name="Bonants P.J.M."/>
            <person name="Smith D.S."/>
            <person name="Levesque C.A."/>
            <person name="van der Lee T.A.J."/>
        </authorList>
    </citation>
    <scope>NUCLEOTIDE SEQUENCE [LARGE SCALE GENOMIC DNA]</scope>
    <source>
        <strain evidence="11 12">CBS 675.73</strain>
    </source>
</reference>
<proteinExistence type="inferred from homology"/>
<dbReference type="STRING" id="246404.A0A507DGY0"/>
<feature type="transmembrane region" description="Helical" evidence="9">
    <location>
        <begin position="215"/>
        <end position="240"/>
    </location>
</feature>
<dbReference type="GO" id="GO:0005739">
    <property type="term" value="C:mitochondrion"/>
    <property type="evidence" value="ECO:0007669"/>
    <property type="project" value="TreeGrafter"/>
</dbReference>
<feature type="transmembrane region" description="Helical" evidence="9">
    <location>
        <begin position="269"/>
        <end position="293"/>
    </location>
</feature>
<evidence type="ECO:0000256" key="6">
    <source>
        <dbReference type="ARBA" id="ARBA00023139"/>
    </source>
</evidence>
<evidence type="ECO:0000256" key="2">
    <source>
        <dbReference type="ARBA" id="ARBA00006824"/>
    </source>
</evidence>
<comment type="domain">
    <text evidence="9">The DHHC domain is required for palmitoyltransferase activity.</text>
</comment>
<dbReference type="GO" id="GO:0016020">
    <property type="term" value="C:membrane"/>
    <property type="evidence" value="ECO:0007669"/>
    <property type="project" value="UniProtKB-SubCell"/>
</dbReference>
<keyword evidence="9" id="KW-0012">Acyltransferase</keyword>
<keyword evidence="9" id="KW-0808">Transferase</keyword>
<accession>A0A507DGY0</accession>
<dbReference type="AlphaFoldDB" id="A0A507DGY0"/>
<keyword evidence="4 9" id="KW-1133">Transmembrane helix</keyword>
<dbReference type="Pfam" id="PF01529">
    <property type="entry name" value="DHHC"/>
    <property type="match status" value="1"/>
</dbReference>
<name>A0A507DGY0_9FUNG</name>
<evidence type="ECO:0000256" key="3">
    <source>
        <dbReference type="ARBA" id="ARBA00022692"/>
    </source>
</evidence>
<dbReference type="PANTHER" id="PTHR11266">
    <property type="entry name" value="PEROXISOMAL MEMBRANE PROTEIN 2, PXMP2 MPV17"/>
    <property type="match status" value="1"/>
</dbReference>
<comment type="similarity">
    <text evidence="2">Belongs to the peroxisomal membrane protein PXMP2/4 family.</text>
</comment>
<evidence type="ECO:0000256" key="4">
    <source>
        <dbReference type="ARBA" id="ARBA00022989"/>
    </source>
</evidence>
<dbReference type="EC" id="2.3.1.225" evidence="9"/>
<evidence type="ECO:0000256" key="1">
    <source>
        <dbReference type="ARBA" id="ARBA00004141"/>
    </source>
</evidence>
<feature type="transmembrane region" description="Helical" evidence="9">
    <location>
        <begin position="415"/>
        <end position="436"/>
    </location>
</feature>
<dbReference type="PANTHER" id="PTHR11266:SF17">
    <property type="entry name" value="PROTEIN MPV17"/>
    <property type="match status" value="1"/>
</dbReference>
<comment type="similarity">
    <text evidence="9">Belongs to the DHHC palmitoyltransferase family.</text>
</comment>
<feature type="transmembrane region" description="Helical" evidence="9">
    <location>
        <begin position="115"/>
        <end position="137"/>
    </location>
</feature>
<evidence type="ECO:0000259" key="10">
    <source>
        <dbReference type="Pfam" id="PF01529"/>
    </source>
</evidence>